<gene>
    <name evidence="2" type="ORF">QB898_06740</name>
</gene>
<organism evidence="2 3">
    <name type="scientific">Ottowia cancrivicina</name>
    <dbReference type="NCBI Taxonomy" id="3040346"/>
    <lineage>
        <taxon>Bacteria</taxon>
        <taxon>Pseudomonadati</taxon>
        <taxon>Pseudomonadota</taxon>
        <taxon>Betaproteobacteria</taxon>
        <taxon>Burkholderiales</taxon>
        <taxon>Comamonadaceae</taxon>
        <taxon>Ottowia</taxon>
    </lineage>
</organism>
<protein>
    <submittedName>
        <fullName evidence="2">Uncharacterized protein</fullName>
    </submittedName>
</protein>
<dbReference type="Proteomes" id="UP001237156">
    <property type="component" value="Unassembled WGS sequence"/>
</dbReference>
<comment type="caution">
    <text evidence="2">The sequence shown here is derived from an EMBL/GenBank/DDBJ whole genome shotgun (WGS) entry which is preliminary data.</text>
</comment>
<keyword evidence="3" id="KW-1185">Reference proteome</keyword>
<proteinExistence type="predicted"/>
<evidence type="ECO:0000256" key="1">
    <source>
        <dbReference type="SAM" id="MobiDB-lite"/>
    </source>
</evidence>
<feature type="region of interest" description="Disordered" evidence="1">
    <location>
        <begin position="1"/>
        <end position="40"/>
    </location>
</feature>
<evidence type="ECO:0000313" key="2">
    <source>
        <dbReference type="EMBL" id="MDG9699415.1"/>
    </source>
</evidence>
<evidence type="ECO:0000313" key="3">
    <source>
        <dbReference type="Proteomes" id="UP001237156"/>
    </source>
</evidence>
<dbReference type="AlphaFoldDB" id="A0AAW6RPD1"/>
<name>A0AAW6RPD1_9BURK</name>
<dbReference type="EMBL" id="JARVII010000011">
    <property type="protein sequence ID" value="MDG9699415.1"/>
    <property type="molecule type" value="Genomic_DNA"/>
</dbReference>
<accession>A0AAW6RPD1</accession>
<sequence length="58" mass="6363">MDFETHQKQSGGFSARLALGLEMKRKTPTRSRPACGGLEKSLEHAGSRQSYLAPLFIA</sequence>
<reference evidence="2 3" key="1">
    <citation type="submission" date="2023-04" db="EMBL/GenBank/DDBJ databases">
        <title>Ottowia paracancer sp. nov., isolated from human stomach.</title>
        <authorList>
            <person name="Song Y."/>
        </authorList>
    </citation>
    <scope>NUCLEOTIDE SEQUENCE [LARGE SCALE GENOMIC DNA]</scope>
    <source>
        <strain evidence="2 3">10c7w1</strain>
    </source>
</reference>